<organism evidence="7 8">
    <name type="scientific">Oikopleura dioica</name>
    <name type="common">Tunicate</name>
    <dbReference type="NCBI Taxonomy" id="34765"/>
    <lineage>
        <taxon>Eukaryota</taxon>
        <taxon>Metazoa</taxon>
        <taxon>Chordata</taxon>
        <taxon>Tunicata</taxon>
        <taxon>Appendicularia</taxon>
        <taxon>Copelata</taxon>
        <taxon>Oikopleuridae</taxon>
        <taxon>Oikopleura</taxon>
    </lineage>
</organism>
<dbReference type="InterPro" id="IPR011011">
    <property type="entry name" value="Znf_FYVE_PHD"/>
</dbReference>
<feature type="region of interest" description="Disordered" evidence="5">
    <location>
        <begin position="1"/>
        <end position="218"/>
    </location>
</feature>
<feature type="compositionally biased region" description="Basic and acidic residues" evidence="5">
    <location>
        <begin position="155"/>
        <end position="182"/>
    </location>
</feature>
<evidence type="ECO:0000256" key="5">
    <source>
        <dbReference type="SAM" id="MobiDB-lite"/>
    </source>
</evidence>
<keyword evidence="3" id="KW-0862">Zinc</keyword>
<keyword evidence="8" id="KW-1185">Reference proteome</keyword>
<feature type="compositionally biased region" description="Basic and acidic residues" evidence="5">
    <location>
        <begin position="240"/>
        <end position="278"/>
    </location>
</feature>
<evidence type="ECO:0000256" key="4">
    <source>
        <dbReference type="PROSITE-ProRule" id="PRU00146"/>
    </source>
</evidence>
<dbReference type="SMART" id="SM00249">
    <property type="entry name" value="PHD"/>
    <property type="match status" value="1"/>
</dbReference>
<feature type="region of interest" description="Disordered" evidence="5">
    <location>
        <begin position="240"/>
        <end position="282"/>
    </location>
</feature>
<name>A0ABN7TA37_OIKDI</name>
<feature type="compositionally biased region" description="Low complexity" evidence="5">
    <location>
        <begin position="1"/>
        <end position="10"/>
    </location>
</feature>
<proteinExistence type="predicted"/>
<evidence type="ECO:0000313" key="7">
    <source>
        <dbReference type="EMBL" id="CAG5113462.1"/>
    </source>
</evidence>
<evidence type="ECO:0000256" key="1">
    <source>
        <dbReference type="ARBA" id="ARBA00022723"/>
    </source>
</evidence>
<sequence length="384" mass="43630">MLEKLPMPIVKEPPPKPVSTDGLDLSSDSDSEIIPPAPKPIFPPVQMSTPKITIPLPKKPKEPKESKAEPKSESKKLVSAEKEEKRKKEKEKEKEKVEKLRIPKPEKTPKAEKMPKPEKTPKFEAKEEKSTAEKPEKPLMVKLKLNGSSVGLKRKKDDKEDLESAKKPKLKKEKEKRSDKIVTPKIKPPPALVHEKIKKEKAKEKKKDKEKEEKTGLVIKLVKNSRSWQALSISFKETVAKKQEIKESKTPKLEKVKTKEPKSEKSKQKQKRKSEESKATTITVQTVTKQDVTETIPPNPVAPQGVYAVTDADGRQYYTSFEEKEWRCPSCGKLDDGTPMIGCDGDCEDWYHNVCIGITGPVPEGEWYCPKCTRKNKSKKKKRK</sequence>
<keyword evidence="2 4" id="KW-0863">Zinc-finger</keyword>
<protein>
    <submittedName>
        <fullName evidence="7">Oidioi.mRNA.OKI2018_I69.chr2.g7570.t1.cds</fullName>
    </submittedName>
</protein>
<reference evidence="7 8" key="1">
    <citation type="submission" date="2021-04" db="EMBL/GenBank/DDBJ databases">
        <authorList>
            <person name="Bliznina A."/>
        </authorList>
    </citation>
    <scope>NUCLEOTIDE SEQUENCE [LARGE SCALE GENOMIC DNA]</scope>
</reference>
<dbReference type="PANTHER" id="PTHR46452">
    <property type="entry name" value="TRANSCRIPTION INITIATION FACTOR TFIID SUBUNIT 3"/>
    <property type="match status" value="1"/>
</dbReference>
<dbReference type="EMBL" id="OU015567">
    <property type="protein sequence ID" value="CAG5113462.1"/>
    <property type="molecule type" value="Genomic_DNA"/>
</dbReference>
<dbReference type="PANTHER" id="PTHR46452:SF1">
    <property type="entry name" value="TRANSCRIPTION INITIATION FACTOR TFIID SUBUNIT 3"/>
    <property type="match status" value="1"/>
</dbReference>
<evidence type="ECO:0000313" key="8">
    <source>
        <dbReference type="Proteomes" id="UP001158576"/>
    </source>
</evidence>
<evidence type="ECO:0000256" key="3">
    <source>
        <dbReference type="ARBA" id="ARBA00022833"/>
    </source>
</evidence>
<dbReference type="CDD" id="cd15522">
    <property type="entry name" value="PHD_TAF3"/>
    <property type="match status" value="1"/>
</dbReference>
<evidence type="ECO:0000256" key="2">
    <source>
        <dbReference type="ARBA" id="ARBA00022771"/>
    </source>
</evidence>
<keyword evidence="1" id="KW-0479">Metal-binding</keyword>
<feature type="compositionally biased region" description="Basic and acidic residues" evidence="5">
    <location>
        <begin position="59"/>
        <end position="139"/>
    </location>
</feature>
<dbReference type="Proteomes" id="UP001158576">
    <property type="component" value="Chromosome 2"/>
</dbReference>
<feature type="compositionally biased region" description="Basic and acidic residues" evidence="5">
    <location>
        <begin position="193"/>
        <end position="215"/>
    </location>
</feature>
<dbReference type="InterPro" id="IPR001965">
    <property type="entry name" value="Znf_PHD"/>
</dbReference>
<dbReference type="SUPFAM" id="SSF57903">
    <property type="entry name" value="FYVE/PHD zinc finger"/>
    <property type="match status" value="1"/>
</dbReference>
<accession>A0ABN7TA37</accession>
<feature type="domain" description="PHD-type" evidence="6">
    <location>
        <begin position="325"/>
        <end position="375"/>
    </location>
</feature>
<dbReference type="PROSITE" id="PS50016">
    <property type="entry name" value="ZF_PHD_2"/>
    <property type="match status" value="1"/>
</dbReference>
<dbReference type="Pfam" id="PF00628">
    <property type="entry name" value="PHD"/>
    <property type="match status" value="1"/>
</dbReference>
<dbReference type="PROSITE" id="PS01359">
    <property type="entry name" value="ZF_PHD_1"/>
    <property type="match status" value="1"/>
</dbReference>
<gene>
    <name evidence="7" type="ORF">OKIOD_LOCUS16335</name>
</gene>
<dbReference type="InterPro" id="IPR019786">
    <property type="entry name" value="Zinc_finger_PHD-type_CS"/>
</dbReference>
<dbReference type="Gene3D" id="3.30.40.10">
    <property type="entry name" value="Zinc/RING finger domain, C3HC4 (zinc finger)"/>
    <property type="match status" value="1"/>
</dbReference>
<dbReference type="InterPro" id="IPR013083">
    <property type="entry name" value="Znf_RING/FYVE/PHD"/>
</dbReference>
<evidence type="ECO:0000259" key="6">
    <source>
        <dbReference type="PROSITE" id="PS50016"/>
    </source>
</evidence>
<dbReference type="InterPro" id="IPR019787">
    <property type="entry name" value="Znf_PHD-finger"/>
</dbReference>